<evidence type="ECO:0000256" key="4">
    <source>
        <dbReference type="ARBA" id="ARBA00023858"/>
    </source>
</evidence>
<dbReference type="Pfam" id="PF16770">
    <property type="entry name" value="RTT107_BRCT_5"/>
    <property type="match status" value="1"/>
</dbReference>
<comment type="subcellular location">
    <subcellularLocation>
        <location evidence="1">Nucleus</location>
    </subcellularLocation>
</comment>
<evidence type="ECO:0000259" key="6">
    <source>
        <dbReference type="PROSITE" id="PS50172"/>
    </source>
</evidence>
<dbReference type="GO" id="GO:0006974">
    <property type="term" value="P:DNA damage response"/>
    <property type="evidence" value="ECO:0007669"/>
    <property type="project" value="UniProtKB-KW"/>
</dbReference>
<evidence type="ECO:0000313" key="8">
    <source>
        <dbReference type="Proteomes" id="UP000000305"/>
    </source>
</evidence>
<dbReference type="Proteomes" id="UP000000305">
    <property type="component" value="Unassembled WGS sequence"/>
</dbReference>
<dbReference type="HOGENOM" id="CLU_092183_0_0_1"/>
<dbReference type="Pfam" id="PF16589">
    <property type="entry name" value="BRCT_2"/>
    <property type="match status" value="1"/>
</dbReference>
<dbReference type="eggNOG" id="KOG2043">
    <property type="taxonomic scope" value="Eukaryota"/>
</dbReference>
<dbReference type="SUPFAM" id="SSF52113">
    <property type="entry name" value="BRCT domain"/>
    <property type="match status" value="1"/>
</dbReference>
<dbReference type="InterPro" id="IPR051579">
    <property type="entry name" value="DDR_Transcriptional_Reg"/>
</dbReference>
<dbReference type="EMBL" id="GL732525">
    <property type="protein sequence ID" value="EFX88943.1"/>
    <property type="molecule type" value="Genomic_DNA"/>
</dbReference>
<organism evidence="7 8">
    <name type="scientific">Daphnia pulex</name>
    <name type="common">Water flea</name>
    <dbReference type="NCBI Taxonomy" id="6669"/>
    <lineage>
        <taxon>Eukaryota</taxon>
        <taxon>Metazoa</taxon>
        <taxon>Ecdysozoa</taxon>
        <taxon>Arthropoda</taxon>
        <taxon>Crustacea</taxon>
        <taxon>Branchiopoda</taxon>
        <taxon>Diplostraca</taxon>
        <taxon>Cladocera</taxon>
        <taxon>Anomopoda</taxon>
        <taxon>Daphniidae</taxon>
        <taxon>Daphnia</taxon>
    </lineage>
</organism>
<dbReference type="AlphaFoldDB" id="E9FUC6"/>
<keyword evidence="8" id="KW-1185">Reference proteome</keyword>
<dbReference type="STRING" id="6669.E9FUC6"/>
<proteinExistence type="predicted"/>
<evidence type="ECO:0000256" key="3">
    <source>
        <dbReference type="ARBA" id="ARBA00023242"/>
    </source>
</evidence>
<feature type="non-terminal residue" evidence="7">
    <location>
        <position position="172"/>
    </location>
</feature>
<protein>
    <recommendedName>
        <fullName evidence="4">PAX-interacting protein 1</fullName>
    </recommendedName>
    <alternativeName>
        <fullName evidence="5">PAX transactivation activation domain-interacting protein</fullName>
    </alternativeName>
</protein>
<keyword evidence="2" id="KW-0227">DNA damage</keyword>
<dbReference type="Gene3D" id="3.40.50.10190">
    <property type="entry name" value="BRCT domain"/>
    <property type="match status" value="2"/>
</dbReference>
<dbReference type="PANTHER" id="PTHR23196">
    <property type="entry name" value="PAX TRANSCRIPTION ACTIVATION DOMAIN INTERACTING PROTEIN"/>
    <property type="match status" value="1"/>
</dbReference>
<accession>E9FUC6</accession>
<keyword evidence="3" id="KW-0539">Nucleus</keyword>
<dbReference type="CDD" id="cd18432">
    <property type="entry name" value="BRCT_PAXIP1_rpt6_like"/>
    <property type="match status" value="1"/>
</dbReference>
<dbReference type="GO" id="GO:0005634">
    <property type="term" value="C:nucleus"/>
    <property type="evidence" value="ECO:0007669"/>
    <property type="project" value="UniProtKB-SubCell"/>
</dbReference>
<evidence type="ECO:0000256" key="5">
    <source>
        <dbReference type="ARBA" id="ARBA00030146"/>
    </source>
</evidence>
<dbReference type="OMA" id="MIVECAG"/>
<reference evidence="7 8" key="1">
    <citation type="journal article" date="2011" name="Science">
        <title>The ecoresponsive genome of Daphnia pulex.</title>
        <authorList>
            <person name="Colbourne J.K."/>
            <person name="Pfrender M.E."/>
            <person name="Gilbert D."/>
            <person name="Thomas W.K."/>
            <person name="Tucker A."/>
            <person name="Oakley T.H."/>
            <person name="Tokishita S."/>
            <person name="Aerts A."/>
            <person name="Arnold G.J."/>
            <person name="Basu M.K."/>
            <person name="Bauer D.J."/>
            <person name="Caceres C.E."/>
            <person name="Carmel L."/>
            <person name="Casola C."/>
            <person name="Choi J.H."/>
            <person name="Detter J.C."/>
            <person name="Dong Q."/>
            <person name="Dusheyko S."/>
            <person name="Eads B.D."/>
            <person name="Frohlich T."/>
            <person name="Geiler-Samerotte K.A."/>
            <person name="Gerlach D."/>
            <person name="Hatcher P."/>
            <person name="Jogdeo S."/>
            <person name="Krijgsveld J."/>
            <person name="Kriventseva E.V."/>
            <person name="Kultz D."/>
            <person name="Laforsch C."/>
            <person name="Lindquist E."/>
            <person name="Lopez J."/>
            <person name="Manak J.R."/>
            <person name="Muller J."/>
            <person name="Pangilinan J."/>
            <person name="Patwardhan R.P."/>
            <person name="Pitluck S."/>
            <person name="Pritham E.J."/>
            <person name="Rechtsteiner A."/>
            <person name="Rho M."/>
            <person name="Rogozin I.B."/>
            <person name="Sakarya O."/>
            <person name="Salamov A."/>
            <person name="Schaack S."/>
            <person name="Shapiro H."/>
            <person name="Shiga Y."/>
            <person name="Skalitzky C."/>
            <person name="Smith Z."/>
            <person name="Souvorov A."/>
            <person name="Sung W."/>
            <person name="Tang Z."/>
            <person name="Tsuchiya D."/>
            <person name="Tu H."/>
            <person name="Vos H."/>
            <person name="Wang M."/>
            <person name="Wolf Y.I."/>
            <person name="Yamagata H."/>
            <person name="Yamada T."/>
            <person name="Ye Y."/>
            <person name="Shaw J.R."/>
            <person name="Andrews J."/>
            <person name="Crease T.J."/>
            <person name="Tang H."/>
            <person name="Lucas S.M."/>
            <person name="Robertson H.M."/>
            <person name="Bork P."/>
            <person name="Koonin E.V."/>
            <person name="Zdobnov E.M."/>
            <person name="Grigoriev I.V."/>
            <person name="Lynch M."/>
            <person name="Boore J.L."/>
        </authorList>
    </citation>
    <scope>NUCLEOTIDE SEQUENCE [LARGE SCALE GENOMIC DNA]</scope>
</reference>
<evidence type="ECO:0000313" key="7">
    <source>
        <dbReference type="EMBL" id="EFX88943.1"/>
    </source>
</evidence>
<feature type="domain" description="BRCT" evidence="6">
    <location>
        <begin position="1"/>
        <end position="59"/>
    </location>
</feature>
<gene>
    <name evidence="7" type="ORF">DAPPUDRAFT_41186</name>
</gene>
<dbReference type="KEGG" id="dpx:DAPPUDRAFT_41186"/>
<dbReference type="InterPro" id="IPR001357">
    <property type="entry name" value="BRCT_dom"/>
</dbReference>
<dbReference type="PROSITE" id="PS50172">
    <property type="entry name" value="BRCT"/>
    <property type="match status" value="1"/>
</dbReference>
<evidence type="ECO:0000256" key="1">
    <source>
        <dbReference type="ARBA" id="ARBA00004123"/>
    </source>
</evidence>
<dbReference type="PhylomeDB" id="E9FUC6"/>
<dbReference type="PANTHER" id="PTHR23196:SF1">
    <property type="entry name" value="PAX-INTERACTING PROTEIN 1"/>
    <property type="match status" value="1"/>
</dbReference>
<dbReference type="InterPro" id="IPR036420">
    <property type="entry name" value="BRCT_dom_sf"/>
</dbReference>
<dbReference type="OrthoDB" id="342264at2759"/>
<dbReference type="InParanoid" id="E9FUC6"/>
<evidence type="ECO:0000256" key="2">
    <source>
        <dbReference type="ARBA" id="ARBA00022763"/>
    </source>
</evidence>
<dbReference type="CDD" id="cd17744">
    <property type="entry name" value="BRCT_MDC1_rpt1"/>
    <property type="match status" value="1"/>
</dbReference>
<name>E9FUC6_DAPPU</name>
<sequence>LGGRVVTTFKDCSVLVTDRVRRTLKFLCCVGLGTPIVGVEWLTTCRTSRKFVDPWLHLLIDKAGEEKFDFKLSASLEVAKETPLLSGWIFHATPSVLPKPVEMQEIVESCGGIYFEESDNSVDDNKIVISCESDKQLWPKWKKRCATLVDKEAILSGVLQQVFEPDKFKLDV</sequence>